<dbReference type="Pfam" id="PF13466">
    <property type="entry name" value="STAS_2"/>
    <property type="match status" value="1"/>
</dbReference>
<comment type="subcellular location">
    <subcellularLocation>
        <location evidence="1">Membrane</location>
        <topology evidence="1">Multi-pass membrane protein</topology>
    </subcellularLocation>
</comment>
<keyword evidence="4 6" id="KW-0472">Membrane</keyword>
<dbReference type="RefSeq" id="WP_197444017.1">
    <property type="nucleotide sequence ID" value="NZ_CP036275.1"/>
</dbReference>
<dbReference type="KEGG" id="mri:Mal4_04340"/>
<evidence type="ECO:0000256" key="5">
    <source>
        <dbReference type="SAM" id="MobiDB-lite"/>
    </source>
</evidence>
<feature type="transmembrane region" description="Helical" evidence="6">
    <location>
        <begin position="21"/>
        <end position="45"/>
    </location>
</feature>
<keyword evidence="2 6" id="KW-0812">Transmembrane</keyword>
<feature type="transmembrane region" description="Helical" evidence="6">
    <location>
        <begin position="310"/>
        <end position="328"/>
    </location>
</feature>
<proteinExistence type="predicted"/>
<feature type="transmembrane region" description="Helical" evidence="6">
    <location>
        <begin position="340"/>
        <end position="362"/>
    </location>
</feature>
<dbReference type="EMBL" id="CP036275">
    <property type="protein sequence ID" value="QDU36151.1"/>
    <property type="molecule type" value="Genomic_DNA"/>
</dbReference>
<sequence>MSTQKPNQEQKISLLSNWQTDLPASIVVFLVALPLCMGIAIASGVPVSAGLITGIVAGLVVGWLAGCPLQVSGPAAGLTVIVYDAVVRHGLEMLGLIVLLAGLIQLIAGCLAMGQWFRAVSPAVIRGMLTGIGVLIFSSQFHVMLDDAPKGSGLTNLITIPQAIVDSVKSSESLTSNSWEKRRELSLELGELHRRQVILNEQVTERIPDHHLDELEQEGAPIELELADLAGEQQEIHAGLETLVPQLIETTQPESERRKKVVAAGDAAMAALVQSESALEENEARAVLAAQNEAVETIVSLQESNKNHSLAASIGILTILVLVFWKPLAPGRLKTVPAPLVAVLVATGAAVIGQLPILYVEVPDSMLDELHMLNWMILSDAEWGPILTTALFMAVVASAETLLCAAAVDQMQTGPRTNYDKELRGQGIGNLICGFLGALPMTGVIVRSSANIQSGAKSRLSAILHGLWLLIFVVVLGTLLRSIPTSALAAILVFTGWRLMDKKAFKELSRYGWGEVVIFVATVTIIVVEDLLVGVVVGLLMAIARLAYQFSHLWVRVTELDDSDQIIHLHGAATFLRLPKFAKALESVPPGAKVIVDADHLSFMDHACLELLKNWQKQHETTGGTVEIQWETLHGFVESGKPAPKTPPSQSERDPEPAMAHSV</sequence>
<keyword evidence="10" id="KW-1185">Reference proteome</keyword>
<feature type="transmembrane region" description="Helical" evidence="6">
    <location>
        <begin position="428"/>
        <end position="446"/>
    </location>
</feature>
<protein>
    <submittedName>
        <fullName evidence="9">C4-dicarboxylic acid transporter DauA</fullName>
    </submittedName>
</protein>
<dbReference type="PANTHER" id="PTHR11814">
    <property type="entry name" value="SULFATE TRANSPORTER"/>
    <property type="match status" value="1"/>
</dbReference>
<gene>
    <name evidence="9" type="primary">dauA_2</name>
    <name evidence="9" type="ORF">Mal4_04340</name>
</gene>
<dbReference type="Pfam" id="PF00916">
    <property type="entry name" value="Sulfate_transp"/>
    <property type="match status" value="2"/>
</dbReference>
<dbReference type="InterPro" id="IPR001902">
    <property type="entry name" value="SLC26A/SulP_fam"/>
</dbReference>
<evidence type="ECO:0000259" key="7">
    <source>
        <dbReference type="Pfam" id="PF00916"/>
    </source>
</evidence>
<feature type="transmembrane region" description="Helical" evidence="6">
    <location>
        <begin position="51"/>
        <end position="82"/>
    </location>
</feature>
<dbReference type="Proteomes" id="UP000320496">
    <property type="component" value="Chromosome"/>
</dbReference>
<feature type="transmembrane region" description="Helical" evidence="6">
    <location>
        <begin position="94"/>
        <end position="117"/>
    </location>
</feature>
<feature type="transmembrane region" description="Helical" evidence="6">
    <location>
        <begin position="123"/>
        <end position="145"/>
    </location>
</feature>
<feature type="region of interest" description="Disordered" evidence="5">
    <location>
        <begin position="637"/>
        <end position="663"/>
    </location>
</feature>
<feature type="domain" description="MlaB-like STAS" evidence="8">
    <location>
        <begin position="567"/>
        <end position="629"/>
    </location>
</feature>
<organism evidence="9 10">
    <name type="scientific">Maioricimonas rarisocia</name>
    <dbReference type="NCBI Taxonomy" id="2528026"/>
    <lineage>
        <taxon>Bacteria</taxon>
        <taxon>Pseudomonadati</taxon>
        <taxon>Planctomycetota</taxon>
        <taxon>Planctomycetia</taxon>
        <taxon>Planctomycetales</taxon>
        <taxon>Planctomycetaceae</taxon>
        <taxon>Maioricimonas</taxon>
    </lineage>
</organism>
<feature type="transmembrane region" description="Helical" evidence="6">
    <location>
        <begin position="467"/>
        <end position="497"/>
    </location>
</feature>
<dbReference type="InterPro" id="IPR011547">
    <property type="entry name" value="SLC26A/SulP_dom"/>
</dbReference>
<evidence type="ECO:0000313" key="9">
    <source>
        <dbReference type="EMBL" id="QDU36151.1"/>
    </source>
</evidence>
<evidence type="ECO:0000256" key="6">
    <source>
        <dbReference type="SAM" id="Phobius"/>
    </source>
</evidence>
<dbReference type="InterPro" id="IPR058548">
    <property type="entry name" value="MlaB-like_STAS"/>
</dbReference>
<evidence type="ECO:0000313" key="10">
    <source>
        <dbReference type="Proteomes" id="UP000320496"/>
    </source>
</evidence>
<evidence type="ECO:0000256" key="3">
    <source>
        <dbReference type="ARBA" id="ARBA00022989"/>
    </source>
</evidence>
<evidence type="ECO:0000259" key="8">
    <source>
        <dbReference type="Pfam" id="PF13466"/>
    </source>
</evidence>
<feature type="transmembrane region" description="Helical" evidence="6">
    <location>
        <begin position="383"/>
        <end position="408"/>
    </location>
</feature>
<evidence type="ECO:0000256" key="1">
    <source>
        <dbReference type="ARBA" id="ARBA00004141"/>
    </source>
</evidence>
<feature type="domain" description="SLC26A/SulP transporter" evidence="7">
    <location>
        <begin position="289"/>
        <end position="522"/>
    </location>
</feature>
<dbReference type="AlphaFoldDB" id="A0A517Z100"/>
<feature type="domain" description="SLC26A/SulP transporter" evidence="7">
    <location>
        <begin position="19"/>
        <end position="170"/>
    </location>
</feature>
<evidence type="ECO:0000256" key="2">
    <source>
        <dbReference type="ARBA" id="ARBA00022692"/>
    </source>
</evidence>
<name>A0A517Z100_9PLAN</name>
<reference evidence="9 10" key="1">
    <citation type="submission" date="2019-02" db="EMBL/GenBank/DDBJ databases">
        <title>Deep-cultivation of Planctomycetes and their phenomic and genomic characterization uncovers novel biology.</title>
        <authorList>
            <person name="Wiegand S."/>
            <person name="Jogler M."/>
            <person name="Boedeker C."/>
            <person name="Pinto D."/>
            <person name="Vollmers J."/>
            <person name="Rivas-Marin E."/>
            <person name="Kohn T."/>
            <person name="Peeters S.H."/>
            <person name="Heuer A."/>
            <person name="Rast P."/>
            <person name="Oberbeckmann S."/>
            <person name="Bunk B."/>
            <person name="Jeske O."/>
            <person name="Meyerdierks A."/>
            <person name="Storesund J.E."/>
            <person name="Kallscheuer N."/>
            <person name="Luecker S."/>
            <person name="Lage O.M."/>
            <person name="Pohl T."/>
            <person name="Merkel B.J."/>
            <person name="Hornburger P."/>
            <person name="Mueller R.-W."/>
            <person name="Bruemmer F."/>
            <person name="Labrenz M."/>
            <person name="Spormann A.M."/>
            <person name="Op den Camp H."/>
            <person name="Overmann J."/>
            <person name="Amann R."/>
            <person name="Jetten M.S.M."/>
            <person name="Mascher T."/>
            <person name="Medema M.H."/>
            <person name="Devos D.P."/>
            <person name="Kaster A.-K."/>
            <person name="Ovreas L."/>
            <person name="Rohde M."/>
            <person name="Galperin M.Y."/>
            <person name="Jogler C."/>
        </authorList>
    </citation>
    <scope>NUCLEOTIDE SEQUENCE [LARGE SCALE GENOMIC DNA]</scope>
    <source>
        <strain evidence="9 10">Mal4</strain>
    </source>
</reference>
<evidence type="ECO:0000256" key="4">
    <source>
        <dbReference type="ARBA" id="ARBA00023136"/>
    </source>
</evidence>
<keyword evidence="3 6" id="KW-1133">Transmembrane helix</keyword>
<accession>A0A517Z100</accession>
<dbReference type="GO" id="GO:0055085">
    <property type="term" value="P:transmembrane transport"/>
    <property type="evidence" value="ECO:0007669"/>
    <property type="project" value="InterPro"/>
</dbReference>
<dbReference type="InterPro" id="IPR036513">
    <property type="entry name" value="STAS_dom_sf"/>
</dbReference>
<dbReference type="GO" id="GO:0016020">
    <property type="term" value="C:membrane"/>
    <property type="evidence" value="ECO:0007669"/>
    <property type="project" value="UniProtKB-SubCell"/>
</dbReference>
<dbReference type="SUPFAM" id="SSF52091">
    <property type="entry name" value="SpoIIaa-like"/>
    <property type="match status" value="1"/>
</dbReference>
<dbReference type="Gene3D" id="3.30.750.24">
    <property type="entry name" value="STAS domain"/>
    <property type="match status" value="1"/>
</dbReference>
<feature type="transmembrane region" description="Helical" evidence="6">
    <location>
        <begin position="517"/>
        <end position="543"/>
    </location>
</feature>